<gene>
    <name evidence="1" type="ORF">OS493_019437</name>
</gene>
<protein>
    <submittedName>
        <fullName evidence="1">Uncharacterized protein</fullName>
    </submittedName>
</protein>
<sequence>MEVGRLGVPGIIAVKSVEPVYKNVAETVQNPRLATVADLVLEHPGKIERANTHICSGDKQQKIISAPDKPTRVFIGDNVSLVWQYNHPNHFTLCEVVFGIQGPQGDLTKRLVAVNASGFPDVRKGYESKLSWAGN</sequence>
<evidence type="ECO:0000313" key="2">
    <source>
        <dbReference type="Proteomes" id="UP001163046"/>
    </source>
</evidence>
<accession>A0A9X0DAV6</accession>
<name>A0A9X0DAV6_9CNID</name>
<dbReference type="AlphaFoldDB" id="A0A9X0DAV6"/>
<keyword evidence="2" id="KW-1185">Reference proteome</keyword>
<dbReference type="OrthoDB" id="10444033at2759"/>
<dbReference type="Proteomes" id="UP001163046">
    <property type="component" value="Unassembled WGS sequence"/>
</dbReference>
<dbReference type="EMBL" id="MU825407">
    <property type="protein sequence ID" value="KAJ7391304.1"/>
    <property type="molecule type" value="Genomic_DNA"/>
</dbReference>
<comment type="caution">
    <text evidence="1">The sequence shown here is derived from an EMBL/GenBank/DDBJ whole genome shotgun (WGS) entry which is preliminary data.</text>
</comment>
<proteinExistence type="predicted"/>
<organism evidence="1 2">
    <name type="scientific">Desmophyllum pertusum</name>
    <dbReference type="NCBI Taxonomy" id="174260"/>
    <lineage>
        <taxon>Eukaryota</taxon>
        <taxon>Metazoa</taxon>
        <taxon>Cnidaria</taxon>
        <taxon>Anthozoa</taxon>
        <taxon>Hexacorallia</taxon>
        <taxon>Scleractinia</taxon>
        <taxon>Caryophylliina</taxon>
        <taxon>Caryophylliidae</taxon>
        <taxon>Desmophyllum</taxon>
    </lineage>
</organism>
<reference evidence="1" key="1">
    <citation type="submission" date="2023-01" db="EMBL/GenBank/DDBJ databases">
        <title>Genome assembly of the deep-sea coral Lophelia pertusa.</title>
        <authorList>
            <person name="Herrera S."/>
            <person name="Cordes E."/>
        </authorList>
    </citation>
    <scope>NUCLEOTIDE SEQUENCE</scope>
    <source>
        <strain evidence="1">USNM1676648</strain>
        <tissue evidence="1">Polyp</tissue>
    </source>
</reference>
<evidence type="ECO:0000313" key="1">
    <source>
        <dbReference type="EMBL" id="KAJ7391304.1"/>
    </source>
</evidence>